<evidence type="ECO:0000256" key="8">
    <source>
        <dbReference type="ARBA" id="ARBA00023136"/>
    </source>
</evidence>
<comment type="subcellular location">
    <subcellularLocation>
        <location evidence="1">Cell membrane</location>
        <topology evidence="1">Multi-pass membrane protein</topology>
    </subcellularLocation>
</comment>
<dbReference type="GO" id="GO:0005886">
    <property type="term" value="C:plasma membrane"/>
    <property type="evidence" value="ECO:0007669"/>
    <property type="project" value="UniProtKB-SubCell"/>
</dbReference>
<feature type="domain" description="ABC transmembrane type-1" evidence="11">
    <location>
        <begin position="19"/>
        <end position="301"/>
    </location>
</feature>
<keyword evidence="5" id="KW-0547">Nucleotide-binding</keyword>
<dbReference type="AlphaFoldDB" id="A0A7Z0D641"/>
<reference evidence="12 13" key="1">
    <citation type="submission" date="2020-07" db="EMBL/GenBank/DDBJ databases">
        <title>Sequencing the genomes of 1000 actinobacteria strains.</title>
        <authorList>
            <person name="Klenk H.-P."/>
        </authorList>
    </citation>
    <scope>NUCLEOTIDE SEQUENCE [LARGE SCALE GENOMIC DNA]</scope>
    <source>
        <strain evidence="12 13">DSM 103164</strain>
    </source>
</reference>
<keyword evidence="8 9" id="KW-0472">Membrane</keyword>
<keyword evidence="2" id="KW-0813">Transport</keyword>
<evidence type="ECO:0000256" key="2">
    <source>
        <dbReference type="ARBA" id="ARBA00022448"/>
    </source>
</evidence>
<sequence length="579" mass="61716">MNLIRLLRRFLRPYVGWIVVVVCLQLVASISGLYLPTLNARIIDDGVAVGDIGLIWRTGAIMLGASLLQLGCQAAAVYFGARAAMAFGRDVRGAIFDRVLSFSARELNSFGAPTLITRNTNDVQQVQMLVVMAATLLVAAPITMIGGVVLAVREDIGLSWLIVVAVAVLVGLIAVIVSRMGPLFRRMQENIDGVNRVLREQIMGIRVVRAFVREDYEAARFDRASVALAEVATSAGRWMAAMFPIVMGVANLSSVAVVWFGAARIVEGQLQVGQLTAYIAYLIQILMSVMMATFLFVMAPRAAVSADRIGQVLATGSSVDFDPDGVTALPEPGRVDFDRVSFTYPGADAPVLRDISFSAHPGQTTAIIGSTGAGKTTLISLVPRFFDATAGTVSVGGVPVREIAADALWRSLALVPQKAFLFSGTVASNLRYGNPDATDDELWRALEVAQAADFVADLPEGLDAPISQGGTNVSGGQRQRLSIARALVARAKILIFDDSFSALDVATDARLRGALRAETRDAAVIMVGQRIATVRDADQIVVLEHGEVVGIGTHQELLETCETYVEIVASQLSAEEAAA</sequence>
<feature type="transmembrane region" description="Helical" evidence="9">
    <location>
        <begin position="245"/>
        <end position="266"/>
    </location>
</feature>
<dbReference type="SMART" id="SM00382">
    <property type="entry name" value="AAA"/>
    <property type="match status" value="1"/>
</dbReference>
<dbReference type="InterPro" id="IPR017871">
    <property type="entry name" value="ABC_transporter-like_CS"/>
</dbReference>
<dbReference type="Pfam" id="PF00005">
    <property type="entry name" value="ABC_tran"/>
    <property type="match status" value="1"/>
</dbReference>
<evidence type="ECO:0000256" key="4">
    <source>
        <dbReference type="ARBA" id="ARBA00022692"/>
    </source>
</evidence>
<name>A0A7Z0D641_9ACTN</name>
<dbReference type="InterPro" id="IPR036640">
    <property type="entry name" value="ABC1_TM_sf"/>
</dbReference>
<dbReference type="Pfam" id="PF00664">
    <property type="entry name" value="ABC_membrane"/>
    <property type="match status" value="1"/>
</dbReference>
<evidence type="ECO:0000313" key="12">
    <source>
        <dbReference type="EMBL" id="NYI69611.1"/>
    </source>
</evidence>
<accession>A0A7Z0D641</accession>
<dbReference type="SUPFAM" id="SSF52540">
    <property type="entry name" value="P-loop containing nucleoside triphosphate hydrolases"/>
    <property type="match status" value="1"/>
</dbReference>
<feature type="domain" description="ABC transporter" evidence="10">
    <location>
        <begin position="335"/>
        <end position="570"/>
    </location>
</feature>
<keyword evidence="6 12" id="KW-0067">ATP-binding</keyword>
<dbReference type="PROSITE" id="PS50929">
    <property type="entry name" value="ABC_TM1F"/>
    <property type="match status" value="1"/>
</dbReference>
<dbReference type="PANTHER" id="PTHR43394:SF1">
    <property type="entry name" value="ATP-BINDING CASSETTE SUB-FAMILY B MEMBER 10, MITOCHONDRIAL"/>
    <property type="match status" value="1"/>
</dbReference>
<feature type="transmembrane region" description="Helical" evidence="9">
    <location>
        <begin position="158"/>
        <end position="177"/>
    </location>
</feature>
<dbReference type="InterPro" id="IPR039421">
    <property type="entry name" value="Type_1_exporter"/>
</dbReference>
<keyword evidence="3" id="KW-1003">Cell membrane</keyword>
<gene>
    <name evidence="12" type="ORF">GGQ54_000171</name>
</gene>
<feature type="transmembrane region" description="Helical" evidence="9">
    <location>
        <begin position="14"/>
        <end position="35"/>
    </location>
</feature>
<dbReference type="InterPro" id="IPR003593">
    <property type="entry name" value="AAA+_ATPase"/>
</dbReference>
<dbReference type="InterPro" id="IPR011527">
    <property type="entry name" value="ABC1_TM_dom"/>
</dbReference>
<dbReference type="PANTHER" id="PTHR43394">
    <property type="entry name" value="ATP-DEPENDENT PERMEASE MDL1, MITOCHONDRIAL"/>
    <property type="match status" value="1"/>
</dbReference>
<dbReference type="EMBL" id="JACBZS010000001">
    <property type="protein sequence ID" value="NYI69611.1"/>
    <property type="molecule type" value="Genomic_DNA"/>
</dbReference>
<comment type="caution">
    <text evidence="12">The sequence shown here is derived from an EMBL/GenBank/DDBJ whole genome shotgun (WGS) entry which is preliminary data.</text>
</comment>
<dbReference type="Gene3D" id="1.20.1560.10">
    <property type="entry name" value="ABC transporter type 1, transmembrane domain"/>
    <property type="match status" value="1"/>
</dbReference>
<dbReference type="FunFam" id="1.20.1560.10:FF:000040">
    <property type="entry name" value="Multidrug ABC transporter ATP-binding protein"/>
    <property type="match status" value="1"/>
</dbReference>
<keyword evidence="7 9" id="KW-1133">Transmembrane helix</keyword>
<dbReference type="Gene3D" id="3.40.50.300">
    <property type="entry name" value="P-loop containing nucleotide triphosphate hydrolases"/>
    <property type="match status" value="1"/>
</dbReference>
<dbReference type="Proteomes" id="UP000527616">
    <property type="component" value="Unassembled WGS sequence"/>
</dbReference>
<dbReference type="GO" id="GO:0016887">
    <property type="term" value="F:ATP hydrolysis activity"/>
    <property type="evidence" value="ECO:0007669"/>
    <property type="project" value="InterPro"/>
</dbReference>
<evidence type="ECO:0000256" key="5">
    <source>
        <dbReference type="ARBA" id="ARBA00022741"/>
    </source>
</evidence>
<dbReference type="PROSITE" id="PS00211">
    <property type="entry name" value="ABC_TRANSPORTER_1"/>
    <property type="match status" value="1"/>
</dbReference>
<dbReference type="RefSeq" id="WP_179443660.1">
    <property type="nucleotide sequence ID" value="NZ_JACBZS010000001.1"/>
</dbReference>
<dbReference type="GO" id="GO:0005524">
    <property type="term" value="F:ATP binding"/>
    <property type="evidence" value="ECO:0007669"/>
    <property type="project" value="UniProtKB-KW"/>
</dbReference>
<dbReference type="CDD" id="cd18548">
    <property type="entry name" value="ABC_6TM_Tm287_like"/>
    <property type="match status" value="1"/>
</dbReference>
<evidence type="ECO:0000259" key="11">
    <source>
        <dbReference type="PROSITE" id="PS50929"/>
    </source>
</evidence>
<feature type="transmembrane region" description="Helical" evidence="9">
    <location>
        <begin position="128"/>
        <end position="152"/>
    </location>
</feature>
<feature type="transmembrane region" description="Helical" evidence="9">
    <location>
        <begin position="278"/>
        <end position="299"/>
    </location>
</feature>
<organism evidence="12 13">
    <name type="scientific">Naumannella cuiyingiana</name>
    <dbReference type="NCBI Taxonomy" id="1347891"/>
    <lineage>
        <taxon>Bacteria</taxon>
        <taxon>Bacillati</taxon>
        <taxon>Actinomycetota</taxon>
        <taxon>Actinomycetes</taxon>
        <taxon>Propionibacteriales</taxon>
        <taxon>Propionibacteriaceae</taxon>
        <taxon>Naumannella</taxon>
    </lineage>
</organism>
<dbReference type="FunFam" id="3.40.50.300:FF:000854">
    <property type="entry name" value="Multidrug ABC transporter ATP-binding protein"/>
    <property type="match status" value="1"/>
</dbReference>
<dbReference type="PROSITE" id="PS50893">
    <property type="entry name" value="ABC_TRANSPORTER_2"/>
    <property type="match status" value="1"/>
</dbReference>
<evidence type="ECO:0000256" key="1">
    <source>
        <dbReference type="ARBA" id="ARBA00004651"/>
    </source>
</evidence>
<evidence type="ECO:0000256" key="7">
    <source>
        <dbReference type="ARBA" id="ARBA00022989"/>
    </source>
</evidence>
<proteinExistence type="predicted"/>
<evidence type="ECO:0000256" key="9">
    <source>
        <dbReference type="SAM" id="Phobius"/>
    </source>
</evidence>
<keyword evidence="4 9" id="KW-0812">Transmembrane</keyword>
<dbReference type="InterPro" id="IPR003439">
    <property type="entry name" value="ABC_transporter-like_ATP-bd"/>
</dbReference>
<evidence type="ECO:0000256" key="6">
    <source>
        <dbReference type="ARBA" id="ARBA00022840"/>
    </source>
</evidence>
<protein>
    <submittedName>
        <fullName evidence="12">ATP-binding cassette subfamily B protein</fullName>
    </submittedName>
</protein>
<evidence type="ECO:0000256" key="3">
    <source>
        <dbReference type="ARBA" id="ARBA00022475"/>
    </source>
</evidence>
<evidence type="ECO:0000313" key="13">
    <source>
        <dbReference type="Proteomes" id="UP000527616"/>
    </source>
</evidence>
<dbReference type="SUPFAM" id="SSF90123">
    <property type="entry name" value="ABC transporter transmembrane region"/>
    <property type="match status" value="1"/>
</dbReference>
<dbReference type="InterPro" id="IPR027417">
    <property type="entry name" value="P-loop_NTPase"/>
</dbReference>
<evidence type="ECO:0000259" key="10">
    <source>
        <dbReference type="PROSITE" id="PS50893"/>
    </source>
</evidence>
<keyword evidence="13" id="KW-1185">Reference proteome</keyword>
<dbReference type="GO" id="GO:0015421">
    <property type="term" value="F:ABC-type oligopeptide transporter activity"/>
    <property type="evidence" value="ECO:0007669"/>
    <property type="project" value="TreeGrafter"/>
</dbReference>
<feature type="transmembrane region" description="Helical" evidence="9">
    <location>
        <begin position="55"/>
        <end position="79"/>
    </location>
</feature>